<dbReference type="Proteomes" id="UP000198406">
    <property type="component" value="Unassembled WGS sequence"/>
</dbReference>
<keyword evidence="3" id="KW-1185">Reference proteome</keyword>
<reference evidence="2 3" key="1">
    <citation type="journal article" date="2015" name="Plant Cell">
        <title>Oil accumulation by the oleaginous diatom Fistulifera solaris as revealed by the genome and transcriptome.</title>
        <authorList>
            <person name="Tanaka T."/>
            <person name="Maeda Y."/>
            <person name="Veluchamy A."/>
            <person name="Tanaka M."/>
            <person name="Abida H."/>
            <person name="Marechal E."/>
            <person name="Bowler C."/>
            <person name="Muto M."/>
            <person name="Sunaga Y."/>
            <person name="Tanaka M."/>
            <person name="Yoshino T."/>
            <person name="Taniguchi T."/>
            <person name="Fukuda Y."/>
            <person name="Nemoto M."/>
            <person name="Matsumoto M."/>
            <person name="Wong P.S."/>
            <person name="Aburatani S."/>
            <person name="Fujibuchi W."/>
        </authorList>
    </citation>
    <scope>NUCLEOTIDE SEQUENCE [LARGE SCALE GENOMIC DNA]</scope>
    <source>
        <strain evidence="2 3">JPCC DA0580</strain>
    </source>
</reference>
<proteinExistence type="predicted"/>
<gene>
    <name evidence="2" type="ORF">FisN_22Hh191</name>
</gene>
<protein>
    <submittedName>
        <fullName evidence="2">Uncharacterized protein</fullName>
    </submittedName>
</protein>
<feature type="chain" id="PRO_5013165227" evidence="1">
    <location>
        <begin position="30"/>
        <end position="189"/>
    </location>
</feature>
<evidence type="ECO:0000313" key="3">
    <source>
        <dbReference type="Proteomes" id="UP000198406"/>
    </source>
</evidence>
<accession>A0A1Z5JPS2</accession>
<sequence>MINHRFLSYLMYLTCLLLGLSQFSFPCLAFSLQRPSVIRSHRSALELFGGRKQETSGPPIIIDIPAKNVKVGALRFLMQIYLVGIQNEPAPKSWLTKQGDAGDLQVYFKDGTAMVSIDFQENGVQVRRFGDAPSLQYMLQESILLHGILDELNNVAVEVNDIEQEKRLLQLNEPDAIEKARFALPARKA</sequence>
<name>A0A1Z5JPS2_FISSO</name>
<dbReference type="AlphaFoldDB" id="A0A1Z5JPS2"/>
<keyword evidence="1" id="KW-0732">Signal</keyword>
<dbReference type="InParanoid" id="A0A1Z5JPS2"/>
<dbReference type="OrthoDB" id="427071at2759"/>
<evidence type="ECO:0000256" key="1">
    <source>
        <dbReference type="SAM" id="SignalP"/>
    </source>
</evidence>
<dbReference type="EMBL" id="BDSP01000100">
    <property type="protein sequence ID" value="GAX15959.1"/>
    <property type="molecule type" value="Genomic_DNA"/>
</dbReference>
<evidence type="ECO:0000313" key="2">
    <source>
        <dbReference type="EMBL" id="GAX15959.1"/>
    </source>
</evidence>
<organism evidence="2 3">
    <name type="scientific">Fistulifera solaris</name>
    <name type="common">Oleaginous diatom</name>
    <dbReference type="NCBI Taxonomy" id="1519565"/>
    <lineage>
        <taxon>Eukaryota</taxon>
        <taxon>Sar</taxon>
        <taxon>Stramenopiles</taxon>
        <taxon>Ochrophyta</taxon>
        <taxon>Bacillariophyta</taxon>
        <taxon>Bacillariophyceae</taxon>
        <taxon>Bacillariophycidae</taxon>
        <taxon>Naviculales</taxon>
        <taxon>Naviculaceae</taxon>
        <taxon>Fistulifera</taxon>
    </lineage>
</organism>
<feature type="signal peptide" evidence="1">
    <location>
        <begin position="1"/>
        <end position="29"/>
    </location>
</feature>
<comment type="caution">
    <text evidence="2">The sequence shown here is derived from an EMBL/GenBank/DDBJ whole genome shotgun (WGS) entry which is preliminary data.</text>
</comment>